<dbReference type="InterPro" id="IPR042099">
    <property type="entry name" value="ANL_N_sf"/>
</dbReference>
<dbReference type="GO" id="GO:0016020">
    <property type="term" value="C:membrane"/>
    <property type="evidence" value="ECO:0007669"/>
    <property type="project" value="TreeGrafter"/>
</dbReference>
<evidence type="ECO:0000259" key="1">
    <source>
        <dbReference type="Pfam" id="PF00501"/>
    </source>
</evidence>
<keyword evidence="3" id="KW-1185">Reference proteome</keyword>
<sequence length="438" mass="48625">MYTSGTTGDPKGVLIKHEALLACTAAGHKWLLSTGMDYGPGDALLSYLPLAHIFERAAEEMLLSKGGRIGYFRGDVKLLVDDIAALQPTIFVGVPRVFDRIYSGIISKVNAGGFLKKKLFYMGMARKQHFLEQGFPQSKASPFFDRLVFSKVKQRMGGRVKVILSGAAPLSRHVEDFLTVCMCCPVVQGYGLTETCAASFIGLPDRADMRGTVGSCLPSHNIRLEGVPEMKYDPLSDPPRGEVCIQGPVVFSGYYKDEEKTREVLDADGWFHTGDVGELTPCGALKIIDRKKNIFKLAQGEYIAVENLENSYKKLDLAEQVWVYGNSYESTLIAVVVPEQESILAWAKSAGVQGDFKAVCGNDKTKQHLLQRLNATGKECKLKGFEMLKDILVESEAFSVENDLITPTFKLKRPQLQKRYQRDIDKMYASINNRQPAR</sequence>
<dbReference type="GO" id="GO:0004467">
    <property type="term" value="F:long-chain fatty acid-CoA ligase activity"/>
    <property type="evidence" value="ECO:0007669"/>
    <property type="project" value="TreeGrafter"/>
</dbReference>
<comment type="caution">
    <text evidence="2">The sequence shown here is derived from an EMBL/GenBank/DDBJ whole genome shotgun (WGS) entry which is preliminary data.</text>
</comment>
<dbReference type="InterPro" id="IPR000873">
    <property type="entry name" value="AMP-dep_synth/lig_dom"/>
</dbReference>
<reference evidence="2 3" key="1">
    <citation type="journal article" date="2024" name="Nat. Commun.">
        <title>Phylogenomics reveals the evolutionary origins of lichenization in chlorophyte algae.</title>
        <authorList>
            <person name="Puginier C."/>
            <person name="Libourel C."/>
            <person name="Otte J."/>
            <person name="Skaloud P."/>
            <person name="Haon M."/>
            <person name="Grisel S."/>
            <person name="Petersen M."/>
            <person name="Berrin J.G."/>
            <person name="Delaux P.M."/>
            <person name="Dal Grande F."/>
            <person name="Keller J."/>
        </authorList>
    </citation>
    <scope>NUCLEOTIDE SEQUENCE [LARGE SCALE GENOMIC DNA]</scope>
    <source>
        <strain evidence="2 3">SAG 2036</strain>
    </source>
</reference>
<evidence type="ECO:0000313" key="3">
    <source>
        <dbReference type="Proteomes" id="UP001465755"/>
    </source>
</evidence>
<dbReference type="Pfam" id="PF00501">
    <property type="entry name" value="AMP-binding"/>
    <property type="match status" value="1"/>
</dbReference>
<accession>A0AAW1NYK1</accession>
<dbReference type="Gene3D" id="3.40.50.12780">
    <property type="entry name" value="N-terminal domain of ligase-like"/>
    <property type="match status" value="1"/>
</dbReference>
<proteinExistence type="predicted"/>
<dbReference type="AlphaFoldDB" id="A0AAW1NYK1"/>
<organism evidence="2 3">
    <name type="scientific">Symbiochloris irregularis</name>
    <dbReference type="NCBI Taxonomy" id="706552"/>
    <lineage>
        <taxon>Eukaryota</taxon>
        <taxon>Viridiplantae</taxon>
        <taxon>Chlorophyta</taxon>
        <taxon>core chlorophytes</taxon>
        <taxon>Trebouxiophyceae</taxon>
        <taxon>Trebouxiales</taxon>
        <taxon>Trebouxiaceae</taxon>
        <taxon>Symbiochloris</taxon>
    </lineage>
</organism>
<dbReference type="Proteomes" id="UP001465755">
    <property type="component" value="Unassembled WGS sequence"/>
</dbReference>
<feature type="domain" description="AMP-dependent synthetase/ligase" evidence="1">
    <location>
        <begin position="1"/>
        <end position="255"/>
    </location>
</feature>
<dbReference type="PANTHER" id="PTHR43272:SF3">
    <property type="entry name" value="LONG CHAIN ACYL-COA SYNTHETASE 4"/>
    <property type="match status" value="1"/>
</dbReference>
<protein>
    <recommendedName>
        <fullName evidence="1">AMP-dependent synthetase/ligase domain-containing protein</fullName>
    </recommendedName>
</protein>
<evidence type="ECO:0000313" key="2">
    <source>
        <dbReference type="EMBL" id="KAK9803110.1"/>
    </source>
</evidence>
<gene>
    <name evidence="2" type="ORF">WJX73_005427</name>
</gene>
<dbReference type="GO" id="GO:0005783">
    <property type="term" value="C:endoplasmic reticulum"/>
    <property type="evidence" value="ECO:0007669"/>
    <property type="project" value="TreeGrafter"/>
</dbReference>
<dbReference type="PANTHER" id="PTHR43272">
    <property type="entry name" value="LONG-CHAIN-FATTY-ACID--COA LIGASE"/>
    <property type="match status" value="1"/>
</dbReference>
<dbReference type="SUPFAM" id="SSF56801">
    <property type="entry name" value="Acetyl-CoA synthetase-like"/>
    <property type="match status" value="1"/>
</dbReference>
<dbReference type="EMBL" id="JALJOQ010000062">
    <property type="protein sequence ID" value="KAK9803110.1"/>
    <property type="molecule type" value="Genomic_DNA"/>
</dbReference>
<name>A0AAW1NYK1_9CHLO</name>